<keyword evidence="3" id="KW-0418">Kinase</keyword>
<dbReference type="CDD" id="cd01166">
    <property type="entry name" value="KdgK"/>
    <property type="match status" value="1"/>
</dbReference>
<dbReference type="InterPro" id="IPR029056">
    <property type="entry name" value="Ribokinase-like"/>
</dbReference>
<protein>
    <submittedName>
        <fullName evidence="5">5-dehydro-2-deoxygluconokinase</fullName>
        <ecNumber evidence="5">2.7.1.92</ecNumber>
    </submittedName>
</protein>
<dbReference type="InterPro" id="IPR011611">
    <property type="entry name" value="PfkB_dom"/>
</dbReference>
<dbReference type="RefSeq" id="WP_234864076.1">
    <property type="nucleotide sequence ID" value="NZ_JAKEVY010000001.1"/>
</dbReference>
<evidence type="ECO:0000256" key="2">
    <source>
        <dbReference type="ARBA" id="ARBA00022679"/>
    </source>
</evidence>
<dbReference type="EC" id="2.7.1.92" evidence="5"/>
<evidence type="ECO:0000259" key="4">
    <source>
        <dbReference type="Pfam" id="PF00294"/>
    </source>
</evidence>
<dbReference type="Proteomes" id="UP001200145">
    <property type="component" value="Unassembled WGS sequence"/>
</dbReference>
<gene>
    <name evidence="5" type="primary">iolC</name>
    <name evidence="5" type="ORF">L0U88_02745</name>
</gene>
<reference evidence="5 6" key="1">
    <citation type="submission" date="2022-01" db="EMBL/GenBank/DDBJ databases">
        <title>Flavihumibacter sp. nov., isolated from sediment of a river.</title>
        <authorList>
            <person name="Liu H."/>
        </authorList>
    </citation>
    <scope>NUCLEOTIDE SEQUENCE [LARGE SCALE GENOMIC DNA]</scope>
    <source>
        <strain evidence="5 6">RY-1</strain>
    </source>
</reference>
<keyword evidence="2 5" id="KW-0808">Transferase</keyword>
<evidence type="ECO:0000256" key="1">
    <source>
        <dbReference type="ARBA" id="ARBA00010688"/>
    </source>
</evidence>
<comment type="similarity">
    <text evidence="1">Belongs to the carbohydrate kinase PfkB family.</text>
</comment>
<dbReference type="SUPFAM" id="SSF53613">
    <property type="entry name" value="Ribokinase-like"/>
    <property type="match status" value="1"/>
</dbReference>
<dbReference type="InterPro" id="IPR050306">
    <property type="entry name" value="PfkB_Carbo_kinase"/>
</dbReference>
<dbReference type="PANTHER" id="PTHR43085">
    <property type="entry name" value="HEXOKINASE FAMILY MEMBER"/>
    <property type="match status" value="1"/>
</dbReference>
<comment type="caution">
    <text evidence="5">The sequence shown here is derived from an EMBL/GenBank/DDBJ whole genome shotgun (WGS) entry which is preliminary data.</text>
</comment>
<keyword evidence="6" id="KW-1185">Reference proteome</keyword>
<feature type="domain" description="Carbohydrate kinase PfkB" evidence="4">
    <location>
        <begin position="5"/>
        <end position="321"/>
    </location>
</feature>
<dbReference type="NCBIfam" id="TIGR04382">
    <property type="entry name" value="myo_inos_iolC_N"/>
    <property type="match status" value="1"/>
</dbReference>
<proteinExistence type="inferred from homology"/>
<dbReference type="InterPro" id="IPR002173">
    <property type="entry name" value="Carboh/pur_kinase_PfkB_CS"/>
</dbReference>
<dbReference type="GO" id="GO:0047590">
    <property type="term" value="F:5-dehydro-2-deoxygluconokinase activity"/>
    <property type="evidence" value="ECO:0007669"/>
    <property type="project" value="UniProtKB-EC"/>
</dbReference>
<dbReference type="PANTHER" id="PTHR43085:SF49">
    <property type="entry name" value="5-DEHYDRO-2-DEOXYGLUCONOKINASE"/>
    <property type="match status" value="1"/>
</dbReference>
<dbReference type="Gene3D" id="3.40.1190.20">
    <property type="match status" value="1"/>
</dbReference>
<organism evidence="5 6">
    <name type="scientific">Flavihumibacter fluminis</name>
    <dbReference type="NCBI Taxonomy" id="2909236"/>
    <lineage>
        <taxon>Bacteria</taxon>
        <taxon>Pseudomonadati</taxon>
        <taxon>Bacteroidota</taxon>
        <taxon>Chitinophagia</taxon>
        <taxon>Chitinophagales</taxon>
        <taxon>Chitinophagaceae</taxon>
        <taxon>Flavihumibacter</taxon>
    </lineage>
</organism>
<sequence length="337" mass="36042">MKNLDLLTIGRSSIDLYSQDIGADFIDIKGFNAFVGGSPLNIAVGAGRLGLKVALLTGVGQDKTGDFILNFLNKEKIVTDYIPRIPGARTSAVILGIEPPDRFPLVFYRDNCADIQITMDHVAAADVGQFKVVQVSGNAMSKEPSRSAIFYAVEQGYDKDVPVILDIDFRADQWTDIRSFGLMVRAILPKVTIAIGTEEEVLAATLQDINDVVIEHQQVSAPKVKGNLEASVKQILNAGVKVLIVKKGSKGVTIYAAGNEPQDVPGYPVDVLNVLGAGDAFAGGFIYGFVQGWSISKACRLGNACGALVVQRPGCANDMPTLSEVMQLIEERGGLTD</sequence>
<dbReference type="InterPro" id="IPR030830">
    <property type="entry name" value="Myo_inos_IolC"/>
</dbReference>
<dbReference type="EMBL" id="JAKEVY010000001">
    <property type="protein sequence ID" value="MCF1713546.1"/>
    <property type="molecule type" value="Genomic_DNA"/>
</dbReference>
<name>A0ABS9BFW3_9BACT</name>
<dbReference type="Pfam" id="PF00294">
    <property type="entry name" value="PfkB"/>
    <property type="match status" value="1"/>
</dbReference>
<evidence type="ECO:0000313" key="6">
    <source>
        <dbReference type="Proteomes" id="UP001200145"/>
    </source>
</evidence>
<evidence type="ECO:0000256" key="3">
    <source>
        <dbReference type="ARBA" id="ARBA00022777"/>
    </source>
</evidence>
<dbReference type="PROSITE" id="PS00584">
    <property type="entry name" value="PFKB_KINASES_2"/>
    <property type="match status" value="1"/>
</dbReference>
<evidence type="ECO:0000313" key="5">
    <source>
        <dbReference type="EMBL" id="MCF1713546.1"/>
    </source>
</evidence>
<accession>A0ABS9BFW3</accession>